<dbReference type="Proteomes" id="UP001066276">
    <property type="component" value="Chromosome 12"/>
</dbReference>
<sequence length="173" mass="18171">MGWHERTDTSQGNTMEQYSTPVPLPQCPARSDESGDNMRVPANPELPSCVELLAAIQGSRVALEGKIETVAVEVNLLRADLLKVSDKVKVAEGSIMELQTEAVPGRTERAGGAAFRAPGAESPDWRSREAGQLVDAGTGGSAEDSSHRVEIQQDGTMAVVSTGSAGGRDVELG</sequence>
<feature type="compositionally biased region" description="Low complexity" evidence="1">
    <location>
        <begin position="110"/>
        <end position="120"/>
    </location>
</feature>
<dbReference type="AlphaFoldDB" id="A0AAV7KVF6"/>
<name>A0AAV7KVF6_PLEWA</name>
<feature type="compositionally biased region" description="Polar residues" evidence="1">
    <location>
        <begin position="9"/>
        <end position="20"/>
    </location>
</feature>
<feature type="region of interest" description="Disordered" evidence="1">
    <location>
        <begin position="1"/>
        <end position="39"/>
    </location>
</feature>
<accession>A0AAV7KVF6</accession>
<gene>
    <name evidence="2" type="ORF">NDU88_002355</name>
</gene>
<feature type="compositionally biased region" description="Polar residues" evidence="1">
    <location>
        <begin position="153"/>
        <end position="163"/>
    </location>
</feature>
<feature type="region of interest" description="Disordered" evidence="1">
    <location>
        <begin position="109"/>
        <end position="173"/>
    </location>
</feature>
<protein>
    <submittedName>
        <fullName evidence="2">Uncharacterized protein</fullName>
    </submittedName>
</protein>
<evidence type="ECO:0000256" key="1">
    <source>
        <dbReference type="SAM" id="MobiDB-lite"/>
    </source>
</evidence>
<comment type="caution">
    <text evidence="2">The sequence shown here is derived from an EMBL/GenBank/DDBJ whole genome shotgun (WGS) entry which is preliminary data.</text>
</comment>
<dbReference type="EMBL" id="JANPWB010000016">
    <property type="protein sequence ID" value="KAJ1082187.1"/>
    <property type="molecule type" value="Genomic_DNA"/>
</dbReference>
<keyword evidence="3" id="KW-1185">Reference proteome</keyword>
<evidence type="ECO:0000313" key="3">
    <source>
        <dbReference type="Proteomes" id="UP001066276"/>
    </source>
</evidence>
<evidence type="ECO:0000313" key="2">
    <source>
        <dbReference type="EMBL" id="KAJ1082187.1"/>
    </source>
</evidence>
<reference evidence="2" key="1">
    <citation type="journal article" date="2022" name="bioRxiv">
        <title>Sequencing and chromosome-scale assembly of the giantPleurodeles waltlgenome.</title>
        <authorList>
            <person name="Brown T."/>
            <person name="Elewa A."/>
            <person name="Iarovenko S."/>
            <person name="Subramanian E."/>
            <person name="Araus A.J."/>
            <person name="Petzold A."/>
            <person name="Susuki M."/>
            <person name="Suzuki K.-i.T."/>
            <person name="Hayashi T."/>
            <person name="Toyoda A."/>
            <person name="Oliveira C."/>
            <person name="Osipova E."/>
            <person name="Leigh N.D."/>
            <person name="Simon A."/>
            <person name="Yun M.H."/>
        </authorList>
    </citation>
    <scope>NUCLEOTIDE SEQUENCE</scope>
    <source>
        <strain evidence="2">20211129_DDA</strain>
        <tissue evidence="2">Liver</tissue>
    </source>
</reference>
<organism evidence="2 3">
    <name type="scientific">Pleurodeles waltl</name>
    <name type="common">Iberian ribbed newt</name>
    <dbReference type="NCBI Taxonomy" id="8319"/>
    <lineage>
        <taxon>Eukaryota</taxon>
        <taxon>Metazoa</taxon>
        <taxon>Chordata</taxon>
        <taxon>Craniata</taxon>
        <taxon>Vertebrata</taxon>
        <taxon>Euteleostomi</taxon>
        <taxon>Amphibia</taxon>
        <taxon>Batrachia</taxon>
        <taxon>Caudata</taxon>
        <taxon>Salamandroidea</taxon>
        <taxon>Salamandridae</taxon>
        <taxon>Pleurodelinae</taxon>
        <taxon>Pleurodeles</taxon>
    </lineage>
</organism>
<proteinExistence type="predicted"/>